<evidence type="ECO:0000256" key="1">
    <source>
        <dbReference type="SAM" id="Coils"/>
    </source>
</evidence>
<dbReference type="Proteomes" id="UP000028828">
    <property type="component" value="Unassembled WGS sequence"/>
</dbReference>
<proteinExistence type="predicted"/>
<keyword evidence="3" id="KW-1133">Transmembrane helix</keyword>
<evidence type="ECO:0000313" key="4">
    <source>
        <dbReference type="EMBL" id="KFG28151.1"/>
    </source>
</evidence>
<dbReference type="VEuPathDB" id="ToxoDB:TGP89_266410"/>
<dbReference type="OrthoDB" id="10425199at2759"/>
<feature type="region of interest" description="Disordered" evidence="2">
    <location>
        <begin position="566"/>
        <end position="586"/>
    </location>
</feature>
<feature type="compositionally biased region" description="Basic residues" evidence="2">
    <location>
        <begin position="29"/>
        <end position="38"/>
    </location>
</feature>
<reference evidence="4 5" key="1">
    <citation type="submission" date="2014-03" db="EMBL/GenBank/DDBJ databases">
        <authorList>
            <person name="Sibley D."/>
            <person name="Venepally P."/>
            <person name="Karamycheva S."/>
            <person name="Hadjithomas M."/>
            <person name="Khan A."/>
            <person name="Brunk B."/>
            <person name="Roos D."/>
            <person name="Caler E."/>
            <person name="Lorenzi H."/>
        </authorList>
    </citation>
    <scope>NUCLEOTIDE SEQUENCE [LARGE SCALE GENOMIC DNA]</scope>
    <source>
        <strain evidence="5">p89</strain>
    </source>
</reference>
<dbReference type="AlphaFoldDB" id="A0A086J7N3"/>
<dbReference type="Gene3D" id="1.10.287.1490">
    <property type="match status" value="1"/>
</dbReference>
<feature type="coiled-coil region" evidence="1">
    <location>
        <begin position="323"/>
        <end position="375"/>
    </location>
</feature>
<sequence length="586" mass="63898">MAISRRDGGRRRGAVEEDNVEFPRPTTLARRRRELRRRSSTEATGSTASPRSRVGTTVFFMVLLSVVSYLLVQNRKRIANFVGDSGVTLAVVTDQVPEASTSTSDVVQVSDDALEDSDAKAEIASSYKIPADVVRRATKLARDHYVLSAFFAATVVSLAVYSGHLPFLGAPQSGAARSSAGGPLRFADLFPHLLKSENVDRDATEIESRALEQLGVVASSWKPTESLRKFFEWLMSERPGPAADEPTLPSVEFVNGLVGTMVAKLKASVPNLPAGGMLMSLGKMLMFAGVIFGAGQLTTRVLKAEVNAVTGRFGVVRRQIWEREQAAQEAENVVNQLQQHVTKLEAKLEMEREALKSESERAATARVMLKQLKETSEGVVEDKAAVLEAAGREAEDRRAKIAAIVAQIKETNEEIKRLEAERAALQEEVHLASVEVASLVGDVDTQRGTVGAGGKPRGEQGKREALEQLEKETQVMLSVIDELNSAIDKATTLKDITTKRVIDLQNVHATAAEATQREQEETEKVVQAMCDVIDRIENDTNDARSNLVILEEKLKDANAKIEAIRQAAEGQEDPQQLRAAIQAQEA</sequence>
<name>A0A086J7N3_TOXGO</name>
<accession>A0A086J7N3</accession>
<evidence type="ECO:0000256" key="3">
    <source>
        <dbReference type="SAM" id="Phobius"/>
    </source>
</evidence>
<organism evidence="4 5">
    <name type="scientific">Toxoplasma gondii p89</name>
    <dbReference type="NCBI Taxonomy" id="943119"/>
    <lineage>
        <taxon>Eukaryota</taxon>
        <taxon>Sar</taxon>
        <taxon>Alveolata</taxon>
        <taxon>Apicomplexa</taxon>
        <taxon>Conoidasida</taxon>
        <taxon>Coccidia</taxon>
        <taxon>Eucoccidiorida</taxon>
        <taxon>Eimeriorina</taxon>
        <taxon>Sarcocystidae</taxon>
        <taxon>Toxoplasma</taxon>
    </lineage>
</organism>
<keyword evidence="3 4" id="KW-0812">Transmembrane</keyword>
<feature type="transmembrane region" description="Helical" evidence="3">
    <location>
        <begin position="54"/>
        <end position="72"/>
    </location>
</feature>
<dbReference type="EMBL" id="AEYI02002478">
    <property type="protein sequence ID" value="KFG28151.1"/>
    <property type="molecule type" value="Genomic_DNA"/>
</dbReference>
<protein>
    <submittedName>
        <fullName evidence="4">Putative transmembrane protein</fullName>
    </submittedName>
</protein>
<feature type="region of interest" description="Disordered" evidence="2">
    <location>
        <begin position="1"/>
        <end position="51"/>
    </location>
</feature>
<keyword evidence="3" id="KW-0472">Membrane</keyword>
<keyword evidence="1" id="KW-0175">Coiled coil</keyword>
<comment type="caution">
    <text evidence="4">The sequence shown here is derived from an EMBL/GenBank/DDBJ whole genome shotgun (WGS) entry which is preliminary data.</text>
</comment>
<evidence type="ECO:0000313" key="5">
    <source>
        <dbReference type="Proteomes" id="UP000028828"/>
    </source>
</evidence>
<feature type="coiled-coil region" evidence="1">
    <location>
        <begin position="401"/>
        <end position="435"/>
    </location>
</feature>
<gene>
    <name evidence="4" type="ORF">TGP89_266410</name>
</gene>
<feature type="transmembrane region" description="Helical" evidence="3">
    <location>
        <begin position="145"/>
        <end position="163"/>
    </location>
</feature>
<evidence type="ECO:0000256" key="2">
    <source>
        <dbReference type="SAM" id="MobiDB-lite"/>
    </source>
</evidence>